<dbReference type="InterPro" id="IPR016187">
    <property type="entry name" value="CTDL_fold"/>
</dbReference>
<organism evidence="3 4">
    <name type="scientific">Branchiostoma belcheri</name>
    <name type="common">Amphioxus</name>
    <dbReference type="NCBI Taxonomy" id="7741"/>
    <lineage>
        <taxon>Eukaryota</taxon>
        <taxon>Metazoa</taxon>
        <taxon>Chordata</taxon>
        <taxon>Cephalochordata</taxon>
        <taxon>Leptocardii</taxon>
        <taxon>Amphioxiformes</taxon>
        <taxon>Branchiostomatidae</taxon>
        <taxon>Branchiostoma</taxon>
    </lineage>
</organism>
<dbReference type="KEGG" id="bbel:109472526"/>
<dbReference type="Proteomes" id="UP000515135">
    <property type="component" value="Unplaced"/>
</dbReference>
<sequence length="438" mass="47524">MATTDTTSIPEKGNGGNANIQSKAAHHGKHAYEHTIIGKETAVGPHGTAPGIYTNPEPGHQPSVPNIYTPAPTRGKNIKHVKEEVSSVPEKSIGGDNKNRSKAAHPGKHAYEQTIIGKEAAAGPYGTAASIYTNPQPAAAEPRYLRVGDHVVVYSGQESGKDCGYRVAEEVSKGYEEDHYYSDYEKPEDVHTYEGFEENHSSHDYDKPEDVYGYKDPEEESFACRAKGLVVGIWKKWKSSRVCWFALGCGLLVVASVIISVILATHIAHGGRVALQQNVTSMVLNPLQGLSSSPWQTAFYGENNSAFDDFKVVNSTPTFLPSTNSIVTTEALSTTVTSLSTTDVNEFNVVDTTPTYLPSTNSIVTAEALPSTVTSLSTTALRCQTGWSEYNNRCYKLMRDKTCWSKAKKRCAKHDALLATIKDANENSFIADLIVNGG</sequence>
<evidence type="ECO:0000256" key="2">
    <source>
        <dbReference type="SAM" id="Phobius"/>
    </source>
</evidence>
<dbReference type="InterPro" id="IPR050111">
    <property type="entry name" value="C-type_lectin/snaclec_domain"/>
</dbReference>
<feature type="transmembrane region" description="Helical" evidence="2">
    <location>
        <begin position="242"/>
        <end position="268"/>
    </location>
</feature>
<keyword evidence="3" id="KW-1185">Reference proteome</keyword>
<evidence type="ECO:0000313" key="4">
    <source>
        <dbReference type="RefSeq" id="XP_019627867.1"/>
    </source>
</evidence>
<gene>
    <name evidence="4" type="primary">LOC109472526</name>
</gene>
<dbReference type="OrthoDB" id="2142683at2759"/>
<reference evidence="4" key="1">
    <citation type="submission" date="2025-08" db="UniProtKB">
        <authorList>
            <consortium name="RefSeq"/>
        </authorList>
    </citation>
    <scope>IDENTIFICATION</scope>
    <source>
        <tissue evidence="4">Gonad</tissue>
    </source>
</reference>
<dbReference type="InterPro" id="IPR016186">
    <property type="entry name" value="C-type_lectin-like/link_sf"/>
</dbReference>
<feature type="region of interest" description="Disordered" evidence="1">
    <location>
        <begin position="1"/>
        <end position="30"/>
    </location>
</feature>
<name>A0A6P4Z9V1_BRABE</name>
<keyword evidence="2" id="KW-0812">Transmembrane</keyword>
<dbReference type="CDD" id="cd00037">
    <property type="entry name" value="CLECT"/>
    <property type="match status" value="1"/>
</dbReference>
<protein>
    <submittedName>
        <fullName evidence="4">Uncharacterized protein LOC109472526</fullName>
    </submittedName>
</protein>
<keyword evidence="2" id="KW-0472">Membrane</keyword>
<dbReference type="SUPFAM" id="SSF56436">
    <property type="entry name" value="C-type lectin-like"/>
    <property type="match status" value="1"/>
</dbReference>
<dbReference type="AlphaFoldDB" id="A0A6P4Z9V1"/>
<evidence type="ECO:0000313" key="3">
    <source>
        <dbReference type="Proteomes" id="UP000515135"/>
    </source>
</evidence>
<evidence type="ECO:0000256" key="1">
    <source>
        <dbReference type="SAM" id="MobiDB-lite"/>
    </source>
</evidence>
<dbReference type="PANTHER" id="PTHR22803">
    <property type="entry name" value="MANNOSE, PHOSPHOLIPASE, LECTIN RECEPTOR RELATED"/>
    <property type="match status" value="1"/>
</dbReference>
<accession>A0A6P4Z9V1</accession>
<dbReference type="RefSeq" id="XP_019627867.1">
    <property type="nucleotide sequence ID" value="XM_019772308.1"/>
</dbReference>
<dbReference type="GeneID" id="109472526"/>
<keyword evidence="2" id="KW-1133">Transmembrane helix</keyword>
<feature type="region of interest" description="Disordered" evidence="1">
    <location>
        <begin position="83"/>
        <end position="107"/>
    </location>
</feature>
<proteinExistence type="predicted"/>
<dbReference type="Gene3D" id="3.10.100.10">
    <property type="entry name" value="Mannose-Binding Protein A, subunit A"/>
    <property type="match status" value="1"/>
</dbReference>